<evidence type="ECO:0000256" key="1">
    <source>
        <dbReference type="SAM" id="MobiDB-lite"/>
    </source>
</evidence>
<organism evidence="2 3">
    <name type="scientific">Plenodomus tracheiphilus IPT5</name>
    <dbReference type="NCBI Taxonomy" id="1408161"/>
    <lineage>
        <taxon>Eukaryota</taxon>
        <taxon>Fungi</taxon>
        <taxon>Dikarya</taxon>
        <taxon>Ascomycota</taxon>
        <taxon>Pezizomycotina</taxon>
        <taxon>Dothideomycetes</taxon>
        <taxon>Pleosporomycetidae</taxon>
        <taxon>Pleosporales</taxon>
        <taxon>Pleosporineae</taxon>
        <taxon>Leptosphaeriaceae</taxon>
        <taxon>Plenodomus</taxon>
    </lineage>
</organism>
<accession>A0A6A7BNK4</accession>
<reference evidence="2" key="1">
    <citation type="submission" date="2020-01" db="EMBL/GenBank/DDBJ databases">
        <authorList>
            <consortium name="DOE Joint Genome Institute"/>
            <person name="Haridas S."/>
            <person name="Albert R."/>
            <person name="Binder M."/>
            <person name="Bloem J."/>
            <person name="Labutti K."/>
            <person name="Salamov A."/>
            <person name="Andreopoulos B."/>
            <person name="Baker S.E."/>
            <person name="Barry K."/>
            <person name="Bills G."/>
            <person name="Bluhm B.H."/>
            <person name="Cannon C."/>
            <person name="Castanera R."/>
            <person name="Culley D.E."/>
            <person name="Daum C."/>
            <person name="Ezra D."/>
            <person name="Gonzalez J.B."/>
            <person name="Henrissat B."/>
            <person name="Kuo A."/>
            <person name="Liang C."/>
            <person name="Lipzen A."/>
            <person name="Lutzoni F."/>
            <person name="Magnuson J."/>
            <person name="Mondo S."/>
            <person name="Nolan M."/>
            <person name="Ohm R."/>
            <person name="Pangilinan J."/>
            <person name="Park H.-J."/>
            <person name="Ramirez L."/>
            <person name="Alfaro M."/>
            <person name="Sun H."/>
            <person name="Tritt A."/>
            <person name="Yoshinaga Y."/>
            <person name="Zwiers L.-H."/>
            <person name="Turgeon B.G."/>
            <person name="Goodwin S.B."/>
            <person name="Spatafora J.W."/>
            <person name="Crous P.W."/>
            <person name="Grigoriev I.V."/>
        </authorList>
    </citation>
    <scope>NUCLEOTIDE SEQUENCE</scope>
    <source>
        <strain evidence="2">IPT5</strain>
    </source>
</reference>
<sequence length="103" mass="12035">MQTQTRLPPSCLQSPSDRVHPIPSTHNQHITHGLSHVPTPTPHPHRWTYRISLRAERKAETQTTRLPRLEADLAFGETNDILEDKYRVLRIAAQRLERDKRRC</sequence>
<name>A0A6A7BNK4_9PLEO</name>
<dbReference type="Proteomes" id="UP000799423">
    <property type="component" value="Unassembled WGS sequence"/>
</dbReference>
<protein>
    <submittedName>
        <fullName evidence="2">Uncharacterized protein</fullName>
    </submittedName>
</protein>
<gene>
    <name evidence="2" type="ORF">T440DRAFT_15473</name>
</gene>
<keyword evidence="3" id="KW-1185">Reference proteome</keyword>
<feature type="region of interest" description="Disordered" evidence="1">
    <location>
        <begin position="1"/>
        <end position="44"/>
    </location>
</feature>
<dbReference type="EMBL" id="MU006288">
    <property type="protein sequence ID" value="KAF2857006.1"/>
    <property type="molecule type" value="Genomic_DNA"/>
</dbReference>
<evidence type="ECO:0000313" key="2">
    <source>
        <dbReference type="EMBL" id="KAF2857006.1"/>
    </source>
</evidence>
<evidence type="ECO:0000313" key="3">
    <source>
        <dbReference type="Proteomes" id="UP000799423"/>
    </source>
</evidence>
<dbReference type="AlphaFoldDB" id="A0A6A7BNK4"/>
<feature type="compositionally biased region" description="Polar residues" evidence="1">
    <location>
        <begin position="1"/>
        <end position="16"/>
    </location>
</feature>
<proteinExistence type="predicted"/>